<keyword evidence="2" id="KW-0547">Nucleotide-binding</keyword>
<keyword evidence="4" id="KW-0732">Signal</keyword>
<evidence type="ECO:0000256" key="2">
    <source>
        <dbReference type="ARBA" id="ARBA00022741"/>
    </source>
</evidence>
<evidence type="ECO:0000313" key="7">
    <source>
        <dbReference type="Proteomes" id="UP000619265"/>
    </source>
</evidence>
<dbReference type="Gramene" id="Jr15_09690_p1">
    <property type="protein sequence ID" value="cds.Jr15_09690_p1"/>
    <property type="gene ID" value="Jr15_09690"/>
</dbReference>
<dbReference type="GO" id="GO:0000166">
    <property type="term" value="F:nucleotide binding"/>
    <property type="evidence" value="ECO:0007669"/>
    <property type="project" value="UniProtKB-KW"/>
</dbReference>
<evidence type="ECO:0000256" key="3">
    <source>
        <dbReference type="ARBA" id="ARBA00022821"/>
    </source>
</evidence>
<reference evidence="6" key="2">
    <citation type="submission" date="2020-03" db="EMBL/GenBank/DDBJ databases">
        <title>Walnut 2.0.</title>
        <authorList>
            <person name="Marrano A."/>
            <person name="Britton M."/>
            <person name="Zimin A.V."/>
            <person name="Zaini P.A."/>
            <person name="Workman R."/>
            <person name="Puiu D."/>
            <person name="Bianco L."/>
            <person name="Allen B.J."/>
            <person name="Troggio M."/>
            <person name="Leslie C.A."/>
            <person name="Timp W."/>
            <person name="Dendekar A."/>
            <person name="Salzberg S.L."/>
            <person name="Neale D.B."/>
        </authorList>
    </citation>
    <scope>NUCLEOTIDE SEQUENCE</scope>
    <source>
        <tissue evidence="6">Leaves</tissue>
    </source>
</reference>
<dbReference type="AlphaFoldDB" id="A0A833TE19"/>
<dbReference type="InterPro" id="IPR041118">
    <property type="entry name" value="Rx_N"/>
</dbReference>
<evidence type="ECO:0000256" key="1">
    <source>
        <dbReference type="ARBA" id="ARBA00022737"/>
    </source>
</evidence>
<name>A0A833TE19_JUGRE</name>
<dbReference type="GO" id="GO:0006952">
    <property type="term" value="P:defense response"/>
    <property type="evidence" value="ECO:0007669"/>
    <property type="project" value="UniProtKB-KW"/>
</dbReference>
<gene>
    <name evidence="6" type="ORF">F2P56_034462</name>
</gene>
<dbReference type="EMBL" id="LIHL02000015">
    <property type="protein sequence ID" value="KAF5445412.1"/>
    <property type="molecule type" value="Genomic_DNA"/>
</dbReference>
<dbReference type="Pfam" id="PF18052">
    <property type="entry name" value="Rx_N"/>
    <property type="match status" value="1"/>
</dbReference>
<keyword evidence="3" id="KW-0611">Plant defense</keyword>
<dbReference type="Proteomes" id="UP000619265">
    <property type="component" value="Unassembled WGS sequence"/>
</dbReference>
<feature type="chain" id="PRO_5032420937" description="Disease resistance N-terminal domain-containing protein" evidence="4">
    <location>
        <begin position="25"/>
        <end position="167"/>
    </location>
</feature>
<keyword evidence="1" id="KW-0677">Repeat</keyword>
<organism evidence="6 7">
    <name type="scientific">Juglans regia</name>
    <name type="common">English walnut</name>
    <dbReference type="NCBI Taxonomy" id="51240"/>
    <lineage>
        <taxon>Eukaryota</taxon>
        <taxon>Viridiplantae</taxon>
        <taxon>Streptophyta</taxon>
        <taxon>Embryophyta</taxon>
        <taxon>Tracheophyta</taxon>
        <taxon>Spermatophyta</taxon>
        <taxon>Magnoliopsida</taxon>
        <taxon>eudicotyledons</taxon>
        <taxon>Gunneridae</taxon>
        <taxon>Pentapetalae</taxon>
        <taxon>rosids</taxon>
        <taxon>fabids</taxon>
        <taxon>Fagales</taxon>
        <taxon>Juglandaceae</taxon>
        <taxon>Juglans</taxon>
    </lineage>
</organism>
<protein>
    <recommendedName>
        <fullName evidence="5">Disease resistance N-terminal domain-containing protein</fullName>
    </recommendedName>
</protein>
<dbReference type="Gene3D" id="1.20.5.4130">
    <property type="match status" value="1"/>
</dbReference>
<evidence type="ECO:0000259" key="5">
    <source>
        <dbReference type="Pfam" id="PF18052"/>
    </source>
</evidence>
<feature type="non-terminal residue" evidence="6">
    <location>
        <position position="167"/>
    </location>
</feature>
<evidence type="ECO:0000256" key="4">
    <source>
        <dbReference type="SAM" id="SignalP"/>
    </source>
</evidence>
<evidence type="ECO:0000313" key="6">
    <source>
        <dbReference type="EMBL" id="KAF5445412.1"/>
    </source>
</evidence>
<accession>A0A833TE19</accession>
<comment type="caution">
    <text evidence="6">The sequence shown here is derived from an EMBL/GenBank/DDBJ whole genome shotgun (WGS) entry which is preliminary data.</text>
</comment>
<proteinExistence type="predicted"/>
<feature type="signal peptide" evidence="4">
    <location>
        <begin position="1"/>
        <end position="24"/>
    </location>
</feature>
<sequence length="167" mass="19206">ILAFCQNKPLVLLVSLHTFSTTHSFTSQMAAVGELFLSATLQVLFDRLASPELLQFARQKKLRKQLNKWKKTLTGIRKVLDDAEEKQHIDRSVKDWLDDLRDLAYDVEDILDEAATEVALRRTLMSESQASTSKIVDCMTWVKMKKGKEFCQCNILRNELNWDGSKD</sequence>
<feature type="domain" description="Disease resistance N-terminal" evidence="5">
    <location>
        <begin position="36"/>
        <end position="128"/>
    </location>
</feature>
<reference evidence="6" key="1">
    <citation type="submission" date="2015-10" db="EMBL/GenBank/DDBJ databases">
        <authorList>
            <person name="Martinez-Garcia P.J."/>
            <person name="Crepeau M.W."/>
            <person name="Puiu D."/>
            <person name="Gonzalez-Ibeas D."/>
            <person name="Whalen J."/>
            <person name="Stevens K."/>
            <person name="Paul R."/>
            <person name="Butterfield T."/>
            <person name="Britton M."/>
            <person name="Reagan R."/>
            <person name="Chakraborty S."/>
            <person name="Walawage S.L."/>
            <person name="Vasquez-Gross H.A."/>
            <person name="Cardeno C."/>
            <person name="Famula R."/>
            <person name="Pratt K."/>
            <person name="Kuruganti S."/>
            <person name="Aradhya M.K."/>
            <person name="Leslie C.A."/>
            <person name="Dandekar A.M."/>
            <person name="Salzberg S.L."/>
            <person name="Wegrzyn J.L."/>
            <person name="Langley C.H."/>
            <person name="Neale D.B."/>
        </authorList>
    </citation>
    <scope>NUCLEOTIDE SEQUENCE</scope>
    <source>
        <tissue evidence="6">Leaves</tissue>
    </source>
</reference>